<evidence type="ECO:0000313" key="5">
    <source>
        <dbReference type="EMBL" id="BCR83575.1"/>
    </source>
</evidence>
<feature type="repeat" description="ANK" evidence="3">
    <location>
        <begin position="150"/>
        <end position="182"/>
    </location>
</feature>
<dbReference type="Gene3D" id="1.25.40.20">
    <property type="entry name" value="Ankyrin repeat-containing domain"/>
    <property type="match status" value="2"/>
</dbReference>
<organism evidence="5 6">
    <name type="scientific">Aspergillus chevalieri</name>
    <name type="common">Eurotium chevalieri</name>
    <dbReference type="NCBI Taxonomy" id="182096"/>
    <lineage>
        <taxon>Eukaryota</taxon>
        <taxon>Fungi</taxon>
        <taxon>Dikarya</taxon>
        <taxon>Ascomycota</taxon>
        <taxon>Pezizomycotina</taxon>
        <taxon>Eurotiomycetes</taxon>
        <taxon>Eurotiomycetidae</taxon>
        <taxon>Eurotiales</taxon>
        <taxon>Aspergillaceae</taxon>
        <taxon>Aspergillus</taxon>
        <taxon>Aspergillus subgen. Aspergillus</taxon>
    </lineage>
</organism>
<dbReference type="PANTHER" id="PTHR24189">
    <property type="entry name" value="MYOTROPHIN"/>
    <property type="match status" value="1"/>
</dbReference>
<accession>A0A7R7VEZ3</accession>
<evidence type="ECO:0000256" key="1">
    <source>
        <dbReference type="ARBA" id="ARBA00022737"/>
    </source>
</evidence>
<dbReference type="RefSeq" id="XP_043132092.1">
    <property type="nucleotide sequence ID" value="XM_043285208.1"/>
</dbReference>
<gene>
    <name evidence="4" type="ORF">ACHE_10972A</name>
    <name evidence="5" type="ORF">ACHE_10977A</name>
</gene>
<dbReference type="InterPro" id="IPR002110">
    <property type="entry name" value="Ankyrin_rpt"/>
</dbReference>
<keyword evidence="6" id="KW-1185">Reference proteome</keyword>
<feature type="repeat" description="ANK" evidence="3">
    <location>
        <begin position="225"/>
        <end position="257"/>
    </location>
</feature>
<dbReference type="PROSITE" id="PS50088">
    <property type="entry name" value="ANK_REPEAT"/>
    <property type="match status" value="2"/>
</dbReference>
<evidence type="ECO:0000256" key="3">
    <source>
        <dbReference type="PROSITE-ProRule" id="PRU00023"/>
    </source>
</evidence>
<reference evidence="5" key="1">
    <citation type="submission" date="2021-01" db="EMBL/GenBank/DDBJ databases">
        <authorList>
            <consortium name="Aspergillus chevalieri M1 genome sequencing consortium"/>
            <person name="Kazuki M."/>
            <person name="Futagami T."/>
        </authorList>
    </citation>
    <scope>NUCLEOTIDE SEQUENCE</scope>
    <source>
        <strain evidence="5">M1</strain>
    </source>
</reference>
<evidence type="ECO:0000313" key="6">
    <source>
        <dbReference type="Proteomes" id="UP000637239"/>
    </source>
</evidence>
<evidence type="ECO:0008006" key="7">
    <source>
        <dbReference type="Google" id="ProtNLM"/>
    </source>
</evidence>
<protein>
    <recommendedName>
        <fullName evidence="7">Ankyrin repeat protein</fullName>
    </recommendedName>
</protein>
<dbReference type="EMBL" id="AP024416">
    <property type="protein sequence ID" value="BCR83570.1"/>
    <property type="molecule type" value="Genomic_DNA"/>
</dbReference>
<dbReference type="SMART" id="SM00248">
    <property type="entry name" value="ANK"/>
    <property type="match status" value="3"/>
</dbReference>
<dbReference type="EMBL" id="AP024416">
    <property type="protein sequence ID" value="BCR83575.1"/>
    <property type="molecule type" value="Genomic_DNA"/>
</dbReference>
<proteinExistence type="predicted"/>
<dbReference type="SUPFAM" id="SSF48403">
    <property type="entry name" value="Ankyrin repeat"/>
    <property type="match status" value="1"/>
</dbReference>
<dbReference type="PROSITE" id="PS50297">
    <property type="entry name" value="ANK_REP_REGION"/>
    <property type="match status" value="2"/>
</dbReference>
<sequence>MFAHLEEFSVSRCETPPVSPQTSQVLEKLRRYYLDNNFHNFQETLNSNLSFPGFDIRSLSCVMSEVIKLKKARFVEELFRHGLPMSPSFAREAVDADAKEVLQSFLYYGWDINQPMAPESPPILSNALQSLEMTTWLLDHGADPNQRCEIDVTPLSYAVERASFSIIKLLLDRGGDVTTGQLLHHAVMRESDSLEAVELLISQGADVNAVMYQNHQPSLERRFFMAETPLHTAIYYGKQDVIRYLISSGADVSIKNAKRETALQFALRTNKSIWTEIIQANQAYRILHFHASL</sequence>
<dbReference type="InterPro" id="IPR050745">
    <property type="entry name" value="Multifunctional_regulatory"/>
</dbReference>
<evidence type="ECO:0000256" key="2">
    <source>
        <dbReference type="ARBA" id="ARBA00023043"/>
    </source>
</evidence>
<keyword evidence="1" id="KW-0677">Repeat</keyword>
<dbReference type="Proteomes" id="UP000637239">
    <property type="component" value="Chromosome 1"/>
</dbReference>
<keyword evidence="2 3" id="KW-0040">ANK repeat</keyword>
<name>A0A7R7VEZ3_ASPCH</name>
<reference evidence="5" key="2">
    <citation type="submission" date="2021-02" db="EMBL/GenBank/DDBJ databases">
        <title>Aspergillus chevalieri M1 genome sequence.</title>
        <authorList>
            <person name="Kadooka C."/>
            <person name="Mori K."/>
            <person name="Futagami T."/>
        </authorList>
    </citation>
    <scope>NUCLEOTIDE SEQUENCE</scope>
    <source>
        <strain evidence="5">M1</strain>
    </source>
</reference>
<evidence type="ECO:0000313" key="4">
    <source>
        <dbReference type="EMBL" id="BCR83570.1"/>
    </source>
</evidence>
<dbReference type="KEGG" id="ache:ACHE_10972A"/>
<dbReference type="Pfam" id="PF12796">
    <property type="entry name" value="Ank_2"/>
    <property type="match status" value="2"/>
</dbReference>
<dbReference type="InterPro" id="IPR036770">
    <property type="entry name" value="Ankyrin_rpt-contain_sf"/>
</dbReference>
<dbReference type="AlphaFoldDB" id="A0A7R7VEZ3"/>
<dbReference type="GeneID" id="66977929"/>
<dbReference type="PANTHER" id="PTHR24189:SF50">
    <property type="entry name" value="ANKYRIN REPEAT AND SOCS BOX PROTEIN 2"/>
    <property type="match status" value="1"/>
</dbReference>